<dbReference type="SUPFAM" id="SSF46626">
    <property type="entry name" value="Cytochrome c"/>
    <property type="match status" value="1"/>
</dbReference>
<keyword evidence="1" id="KW-0349">Heme</keyword>
<dbReference type="PANTHER" id="PTHR40942">
    <property type="match status" value="1"/>
</dbReference>
<reference evidence="6 7" key="1">
    <citation type="submission" date="2014-04" db="EMBL/GenBank/DDBJ databases">
        <title>Marinobacterium kochiensis sp. nov., isolated from sediment sample collected from Kochi backwaters in Kerala, India.</title>
        <authorList>
            <person name="Singh A."/>
            <person name="Pinnaka A.K."/>
        </authorList>
    </citation>
    <scope>NUCLEOTIDE SEQUENCE [LARGE SCALE GENOMIC DNA]</scope>
    <source>
        <strain evidence="6 7">AK27</strain>
    </source>
</reference>
<feature type="chain" id="PRO_5001757565" evidence="4">
    <location>
        <begin position="23"/>
        <end position="104"/>
    </location>
</feature>
<dbReference type="PATRIC" id="fig|1232683.4.peg.1812"/>
<evidence type="ECO:0000256" key="1">
    <source>
        <dbReference type="ARBA" id="ARBA00022617"/>
    </source>
</evidence>
<protein>
    <submittedName>
        <fullName evidence="6">Cytochrome c5</fullName>
    </submittedName>
</protein>
<dbReference type="PANTHER" id="PTHR40942:SF4">
    <property type="entry name" value="CYTOCHROME C5"/>
    <property type="match status" value="1"/>
</dbReference>
<keyword evidence="3" id="KW-0408">Iron</keyword>
<evidence type="ECO:0000256" key="3">
    <source>
        <dbReference type="ARBA" id="ARBA00023004"/>
    </source>
</evidence>
<sequence>MRILLAFLFLTAVQLSTAVVKAEPNQRQIKLFQVNCAQCHVSGLPSIPAMGRPEDWVSRNQRGEDALLANVVQGLGGMPPSGYCSACSETDLRVLVRLVSGTEE</sequence>
<evidence type="ECO:0000256" key="4">
    <source>
        <dbReference type="SAM" id="SignalP"/>
    </source>
</evidence>
<dbReference type="STRING" id="1232683.ADIMK_1837"/>
<keyword evidence="4" id="KW-0732">Signal</keyword>
<dbReference type="Proteomes" id="UP000028252">
    <property type="component" value="Unassembled WGS sequence"/>
</dbReference>
<dbReference type="GO" id="GO:0046872">
    <property type="term" value="F:metal ion binding"/>
    <property type="evidence" value="ECO:0007669"/>
    <property type="project" value="UniProtKB-KW"/>
</dbReference>
<dbReference type="InterPro" id="IPR036909">
    <property type="entry name" value="Cyt_c-like_dom_sf"/>
</dbReference>
<dbReference type="RefSeq" id="WP_036186615.1">
    <property type="nucleotide sequence ID" value="NZ_JMQN01000021.1"/>
</dbReference>
<dbReference type="Pfam" id="PF13442">
    <property type="entry name" value="Cytochrome_CBB3"/>
    <property type="match status" value="1"/>
</dbReference>
<evidence type="ECO:0000259" key="5">
    <source>
        <dbReference type="Pfam" id="PF13442"/>
    </source>
</evidence>
<dbReference type="AlphaFoldDB" id="A0A081FZZ7"/>
<dbReference type="EMBL" id="JMQN01000021">
    <property type="protein sequence ID" value="KEA64102.1"/>
    <property type="molecule type" value="Genomic_DNA"/>
</dbReference>
<dbReference type="GO" id="GO:0009055">
    <property type="term" value="F:electron transfer activity"/>
    <property type="evidence" value="ECO:0007669"/>
    <property type="project" value="InterPro"/>
</dbReference>
<dbReference type="Gene3D" id="1.10.760.10">
    <property type="entry name" value="Cytochrome c-like domain"/>
    <property type="match status" value="1"/>
</dbReference>
<dbReference type="GO" id="GO:0020037">
    <property type="term" value="F:heme binding"/>
    <property type="evidence" value="ECO:0007669"/>
    <property type="project" value="InterPro"/>
</dbReference>
<dbReference type="eggNOG" id="COG3245">
    <property type="taxonomic scope" value="Bacteria"/>
</dbReference>
<gene>
    <name evidence="6" type="ORF">ADIMK_1837</name>
</gene>
<feature type="signal peptide" evidence="4">
    <location>
        <begin position="1"/>
        <end position="22"/>
    </location>
</feature>
<dbReference type="OrthoDB" id="9814708at2"/>
<evidence type="ECO:0000313" key="6">
    <source>
        <dbReference type="EMBL" id="KEA64102.1"/>
    </source>
</evidence>
<keyword evidence="2" id="KW-0479">Metal-binding</keyword>
<evidence type="ECO:0000256" key="2">
    <source>
        <dbReference type="ARBA" id="ARBA00022723"/>
    </source>
</evidence>
<accession>A0A081FZZ7</accession>
<name>A0A081FZZ7_9GAMM</name>
<keyword evidence="7" id="KW-1185">Reference proteome</keyword>
<proteinExistence type="predicted"/>
<dbReference type="InterPro" id="IPR009056">
    <property type="entry name" value="Cyt_c-like_dom"/>
</dbReference>
<organism evidence="6 7">
    <name type="scientific">Marinobacterium lacunae</name>
    <dbReference type="NCBI Taxonomy" id="1232683"/>
    <lineage>
        <taxon>Bacteria</taxon>
        <taxon>Pseudomonadati</taxon>
        <taxon>Pseudomonadota</taxon>
        <taxon>Gammaproteobacteria</taxon>
        <taxon>Oceanospirillales</taxon>
        <taxon>Oceanospirillaceae</taxon>
        <taxon>Marinobacterium</taxon>
    </lineage>
</organism>
<evidence type="ECO:0000313" key="7">
    <source>
        <dbReference type="Proteomes" id="UP000028252"/>
    </source>
</evidence>
<comment type="caution">
    <text evidence="6">The sequence shown here is derived from an EMBL/GenBank/DDBJ whole genome shotgun (WGS) entry which is preliminary data.</text>
</comment>
<feature type="domain" description="Cytochrome c" evidence="5">
    <location>
        <begin position="30"/>
        <end position="97"/>
    </location>
</feature>